<dbReference type="InterPro" id="IPR005036">
    <property type="entry name" value="CBM21_dom"/>
</dbReference>
<feature type="region of interest" description="Disordered" evidence="1">
    <location>
        <begin position="804"/>
        <end position="852"/>
    </location>
</feature>
<gene>
    <name evidence="3" type="ORF">B0H15DRAFT_979985</name>
</gene>
<dbReference type="GO" id="GO:0008157">
    <property type="term" value="F:protein phosphatase 1 binding"/>
    <property type="evidence" value="ECO:0007669"/>
    <property type="project" value="TreeGrafter"/>
</dbReference>
<proteinExistence type="predicted"/>
<evidence type="ECO:0000256" key="1">
    <source>
        <dbReference type="SAM" id="MobiDB-lite"/>
    </source>
</evidence>
<dbReference type="AlphaFoldDB" id="A0AAD6U6G2"/>
<feature type="region of interest" description="Disordered" evidence="1">
    <location>
        <begin position="440"/>
        <end position="465"/>
    </location>
</feature>
<feature type="compositionally biased region" description="Gly residues" evidence="1">
    <location>
        <begin position="218"/>
        <end position="227"/>
    </location>
</feature>
<protein>
    <submittedName>
        <fullName evidence="3">Phosphatase regulatory subunit-domain-containing protein</fullName>
    </submittedName>
</protein>
<feature type="compositionally biased region" description="Low complexity" evidence="1">
    <location>
        <begin position="688"/>
        <end position="704"/>
    </location>
</feature>
<feature type="region of interest" description="Disordered" evidence="1">
    <location>
        <begin position="1"/>
        <end position="152"/>
    </location>
</feature>
<evidence type="ECO:0000259" key="2">
    <source>
        <dbReference type="PROSITE" id="PS51159"/>
    </source>
</evidence>
<feature type="compositionally biased region" description="Pro residues" evidence="1">
    <location>
        <begin position="168"/>
        <end position="181"/>
    </location>
</feature>
<feature type="compositionally biased region" description="Low complexity" evidence="1">
    <location>
        <begin position="837"/>
        <end position="852"/>
    </location>
</feature>
<feature type="compositionally biased region" description="Basic and acidic residues" evidence="1">
    <location>
        <begin position="440"/>
        <end position="459"/>
    </location>
</feature>
<feature type="region of interest" description="Disordered" evidence="1">
    <location>
        <begin position="555"/>
        <end position="583"/>
    </location>
</feature>
<feature type="domain" description="CBM21" evidence="2">
    <location>
        <begin position="316"/>
        <end position="427"/>
    </location>
</feature>
<feature type="compositionally biased region" description="Basic and acidic residues" evidence="1">
    <location>
        <begin position="821"/>
        <end position="832"/>
    </location>
</feature>
<feature type="compositionally biased region" description="Polar residues" evidence="1">
    <location>
        <begin position="229"/>
        <end position="238"/>
    </location>
</feature>
<comment type="caution">
    <text evidence="3">The sequence shown here is derived from an EMBL/GenBank/DDBJ whole genome shotgun (WGS) entry which is preliminary data.</text>
</comment>
<feature type="region of interest" description="Disordered" evidence="1">
    <location>
        <begin position="479"/>
        <end position="505"/>
    </location>
</feature>
<evidence type="ECO:0000313" key="4">
    <source>
        <dbReference type="Proteomes" id="UP001222325"/>
    </source>
</evidence>
<dbReference type="GO" id="GO:0000164">
    <property type="term" value="C:protein phosphatase type 1 complex"/>
    <property type="evidence" value="ECO:0007669"/>
    <property type="project" value="TreeGrafter"/>
</dbReference>
<dbReference type="PANTHER" id="PTHR12307:SF36">
    <property type="entry name" value="GLYCOGEN-BINDING SUBUNIT 76A"/>
    <property type="match status" value="1"/>
</dbReference>
<feature type="region of interest" description="Disordered" evidence="1">
    <location>
        <begin position="165"/>
        <end position="242"/>
    </location>
</feature>
<dbReference type="Pfam" id="PF03370">
    <property type="entry name" value="CBM_21"/>
    <property type="match status" value="1"/>
</dbReference>
<reference evidence="3" key="1">
    <citation type="submission" date="2023-03" db="EMBL/GenBank/DDBJ databases">
        <title>Massive genome expansion in bonnet fungi (Mycena s.s.) driven by repeated elements and novel gene families across ecological guilds.</title>
        <authorList>
            <consortium name="Lawrence Berkeley National Laboratory"/>
            <person name="Harder C.B."/>
            <person name="Miyauchi S."/>
            <person name="Viragh M."/>
            <person name="Kuo A."/>
            <person name="Thoen E."/>
            <person name="Andreopoulos B."/>
            <person name="Lu D."/>
            <person name="Skrede I."/>
            <person name="Drula E."/>
            <person name="Henrissat B."/>
            <person name="Morin E."/>
            <person name="Kohler A."/>
            <person name="Barry K."/>
            <person name="LaButti K."/>
            <person name="Morin E."/>
            <person name="Salamov A."/>
            <person name="Lipzen A."/>
            <person name="Mereny Z."/>
            <person name="Hegedus B."/>
            <person name="Baldrian P."/>
            <person name="Stursova M."/>
            <person name="Weitz H."/>
            <person name="Taylor A."/>
            <person name="Grigoriev I.V."/>
            <person name="Nagy L.G."/>
            <person name="Martin F."/>
            <person name="Kauserud H."/>
        </authorList>
    </citation>
    <scope>NUCLEOTIDE SEQUENCE</scope>
    <source>
        <strain evidence="3">CBHHK173m</strain>
    </source>
</reference>
<feature type="region of interest" description="Disordered" evidence="1">
    <location>
        <begin position="614"/>
        <end position="654"/>
    </location>
</feature>
<dbReference type="Proteomes" id="UP001222325">
    <property type="component" value="Unassembled WGS sequence"/>
</dbReference>
<sequence>MLATLSMSPTMDFRDVNTAGAPLPLMPRRSSSSSNNRVHHHAAPAPPKASTSTLITPKTAGSPITLTVQHATPPDDAPESHESSSSSSDGRPTITLRIKRTRGVRPPEHSTPTPTPAAVFLARTHAPSPPELPADGDTTPRPAPRRPLFYTPGTGAAALRALSTSHLPTPPLPTPKSPPATPDDATPRMVRKKSGQPVKSSLKSSAPRTRGSLSVFIGGPGTGGTGPGNSKSAPSTPTGGARSRVHFDAQLEHVKLFLAEQRPIAVSRDGSPTEDTSGTEGELAEWPFGGALRAGGGAGTGAGAGAGRLEMAVDVPPPAGEVDVKLQRLTLGTDGASVHGEVAVRNLAFDKWVAVRFTLDAWQTTSEVTARYARSLPGGAVDVFAFSIRLADVLARIEGKEMLLAVRYTTAGREMWDSNGGANYRATFRRVREVVVNSKEAKVEEGRQEGRQEEGKGGEGEGEGGVAADLRSRLERVVKGQTGPGPVQLRAASKSAGADPASSERFKSGSLAARYDFHASARTPWRPATVHQRAASHPVLDSPSPGVGGIPWPTAPKHVVNKDKNRNKGPALGSPREAGEEGAAFRVSDNENNGEDLDARGATATARHHTRGYFDVPMRDTGGLRRTPPGTPRRVGAVDDLTPPGRAASFPPLGSPPAALDLALTLAPRTRTGVARELSSDGSTPSIGNSAGSTPSGSGSLSPVSPAGSYGFGFGSGGGGGGGGGYGAFGVPNQNQMEMEVQAGASPATYHSFLDKFCFYTGPETAVGIGIEGLPRTQSVSSVEEYLSTASATPRLHTFVSAQVQAQKGYQHQHQHQPAPRRAEDGHGRDGRGGSGEATPTPASRAATPVAA</sequence>
<name>A0AAD6U6G2_9AGAR</name>
<feature type="compositionally biased region" description="Polar residues" evidence="1">
    <location>
        <begin position="197"/>
        <end position="207"/>
    </location>
</feature>
<organism evidence="3 4">
    <name type="scientific">Mycena belliarum</name>
    <dbReference type="NCBI Taxonomy" id="1033014"/>
    <lineage>
        <taxon>Eukaryota</taxon>
        <taxon>Fungi</taxon>
        <taxon>Dikarya</taxon>
        <taxon>Basidiomycota</taxon>
        <taxon>Agaricomycotina</taxon>
        <taxon>Agaricomycetes</taxon>
        <taxon>Agaricomycetidae</taxon>
        <taxon>Agaricales</taxon>
        <taxon>Marasmiineae</taxon>
        <taxon>Mycenaceae</taxon>
        <taxon>Mycena</taxon>
    </lineage>
</organism>
<dbReference type="GO" id="GO:2001069">
    <property type="term" value="F:glycogen binding"/>
    <property type="evidence" value="ECO:0007669"/>
    <property type="project" value="TreeGrafter"/>
</dbReference>
<dbReference type="PROSITE" id="PS51159">
    <property type="entry name" value="CBM21"/>
    <property type="match status" value="1"/>
</dbReference>
<feature type="compositionally biased region" description="Low complexity" evidence="1">
    <location>
        <begin position="619"/>
        <end position="634"/>
    </location>
</feature>
<dbReference type="InterPro" id="IPR038175">
    <property type="entry name" value="CBM21_dom_sf"/>
</dbReference>
<feature type="region of interest" description="Disordered" evidence="1">
    <location>
        <begin position="671"/>
        <end position="704"/>
    </location>
</feature>
<keyword evidence="4" id="KW-1185">Reference proteome</keyword>
<feature type="region of interest" description="Disordered" evidence="1">
    <location>
        <begin position="265"/>
        <end position="290"/>
    </location>
</feature>
<dbReference type="InterPro" id="IPR050782">
    <property type="entry name" value="PP1_regulatory_subunit_3"/>
</dbReference>
<evidence type="ECO:0000313" key="3">
    <source>
        <dbReference type="EMBL" id="KAJ7090424.1"/>
    </source>
</evidence>
<dbReference type="GO" id="GO:0005979">
    <property type="term" value="P:regulation of glycogen biosynthetic process"/>
    <property type="evidence" value="ECO:0007669"/>
    <property type="project" value="TreeGrafter"/>
</dbReference>
<dbReference type="PANTHER" id="PTHR12307">
    <property type="entry name" value="PROTEIN PHOSPHATASE 1 REGULATORY SUBUNIT"/>
    <property type="match status" value="1"/>
</dbReference>
<dbReference type="Gene3D" id="2.60.40.2440">
    <property type="entry name" value="Carbohydrate binding type-21 domain"/>
    <property type="match status" value="1"/>
</dbReference>
<dbReference type="EMBL" id="JARJCN010000022">
    <property type="protein sequence ID" value="KAJ7090424.1"/>
    <property type="molecule type" value="Genomic_DNA"/>
</dbReference>
<accession>A0AAD6U6G2</accession>